<dbReference type="InterPro" id="IPR001919">
    <property type="entry name" value="CBD2"/>
</dbReference>
<dbReference type="Pfam" id="PF00553">
    <property type="entry name" value="CBM_2"/>
    <property type="match status" value="1"/>
</dbReference>
<dbReference type="InterPro" id="IPR036908">
    <property type="entry name" value="RlpA-like_sf"/>
</dbReference>
<evidence type="ECO:0000313" key="4">
    <source>
        <dbReference type="Proteomes" id="UP001501570"/>
    </source>
</evidence>
<accession>A0ABP9RVZ7</accession>
<feature type="domain" description="CBM2" evidence="2">
    <location>
        <begin position="365"/>
        <end position="467"/>
    </location>
</feature>
<proteinExistence type="predicted"/>
<dbReference type="SUPFAM" id="SSF50685">
    <property type="entry name" value="Barwin-like endoglucanases"/>
    <property type="match status" value="1"/>
</dbReference>
<evidence type="ECO:0000313" key="3">
    <source>
        <dbReference type="EMBL" id="GAA5188257.1"/>
    </source>
</evidence>
<keyword evidence="4" id="KW-1185">Reference proteome</keyword>
<reference evidence="4" key="1">
    <citation type="journal article" date="2019" name="Int. J. Syst. Evol. Microbiol.">
        <title>The Global Catalogue of Microorganisms (GCM) 10K type strain sequencing project: providing services to taxonomists for standard genome sequencing and annotation.</title>
        <authorList>
            <consortium name="The Broad Institute Genomics Platform"/>
            <consortium name="The Broad Institute Genome Sequencing Center for Infectious Disease"/>
            <person name="Wu L."/>
            <person name="Ma J."/>
        </authorList>
    </citation>
    <scope>NUCLEOTIDE SEQUENCE [LARGE SCALE GENOMIC DNA]</scope>
    <source>
        <strain evidence="4">JCM 18304</strain>
    </source>
</reference>
<dbReference type="SMART" id="SM00637">
    <property type="entry name" value="CBD_II"/>
    <property type="match status" value="1"/>
</dbReference>
<gene>
    <name evidence="3" type="ORF">GCM10023322_38550</name>
</gene>
<dbReference type="SUPFAM" id="SSF49384">
    <property type="entry name" value="Carbohydrate-binding domain"/>
    <property type="match status" value="1"/>
</dbReference>
<dbReference type="PROSITE" id="PS51173">
    <property type="entry name" value="CBM2"/>
    <property type="match status" value="1"/>
</dbReference>
<dbReference type="InterPro" id="IPR008965">
    <property type="entry name" value="CBM2/CBM3_carb-bd_dom_sf"/>
</dbReference>
<dbReference type="Gene3D" id="2.40.40.10">
    <property type="entry name" value="RlpA-like domain"/>
    <property type="match status" value="1"/>
</dbReference>
<dbReference type="RefSeq" id="WP_345631370.1">
    <property type="nucleotide sequence ID" value="NZ_BAABJQ010000010.1"/>
</dbReference>
<dbReference type="Gene3D" id="2.60.40.760">
    <property type="entry name" value="Expansin, cellulose-binding-like domain"/>
    <property type="match status" value="1"/>
</dbReference>
<evidence type="ECO:0000256" key="1">
    <source>
        <dbReference type="SAM" id="MobiDB-lite"/>
    </source>
</evidence>
<dbReference type="Proteomes" id="UP001501570">
    <property type="component" value="Unassembled WGS sequence"/>
</dbReference>
<organism evidence="3 4">
    <name type="scientific">Rugosimonospora acidiphila</name>
    <dbReference type="NCBI Taxonomy" id="556531"/>
    <lineage>
        <taxon>Bacteria</taxon>
        <taxon>Bacillati</taxon>
        <taxon>Actinomycetota</taxon>
        <taxon>Actinomycetes</taxon>
        <taxon>Micromonosporales</taxon>
        <taxon>Micromonosporaceae</taxon>
        <taxon>Rugosimonospora</taxon>
    </lineage>
</organism>
<comment type="caution">
    <text evidence="3">The sequence shown here is derived from an EMBL/GenBank/DDBJ whole genome shotgun (WGS) entry which is preliminary data.</text>
</comment>
<feature type="region of interest" description="Disordered" evidence="1">
    <location>
        <begin position="315"/>
        <end position="376"/>
    </location>
</feature>
<evidence type="ECO:0000259" key="2">
    <source>
        <dbReference type="PROSITE" id="PS51173"/>
    </source>
</evidence>
<protein>
    <submittedName>
        <fullName evidence="3">Cellulose binding domain-containing protein</fullName>
    </submittedName>
</protein>
<feature type="compositionally biased region" description="Low complexity" evidence="1">
    <location>
        <begin position="333"/>
        <end position="371"/>
    </location>
</feature>
<dbReference type="EMBL" id="BAABJQ010000010">
    <property type="protein sequence ID" value="GAA5188257.1"/>
    <property type="molecule type" value="Genomic_DNA"/>
</dbReference>
<name>A0ABP9RVZ7_9ACTN</name>
<sequence length="467" mass="48885">MDVPRRRRTGVWVRVALVTVLVAAVSLLASQLPAGALTVTGTPSPVTGNSTYFDGLGQPYGGCGLPQANLDSQDFVALNVFNTPGDYGAYPRPLPASLADKMGMWDNGLNCGRYVQVTVGNYCTGVNDGAQNQPFCRNGSWVSDAYNGATLTMLVADSCGDSNAWCRDDPYHLDLHKDSLNRFVKNGAAVGDLYPNHFNNRQIQWQFVSAPNYSGDIQIGFLQGAQSWWGAIAISHLPNGIHGVEYQTSGGGWQSATMDSDMGQAYIVSPTTAGGTQFQIRVRDSSDTLVNNGRVYTFSLPSSCSSQCSAPYSQATYTTTDPGGPTGGPSPSPSRTTSPSPSPSPSRTTSPSPSPSRTTSPSPSAPSGGPTCDVNYQVSSTWPGGFTSNVTVTNRGSTTWNNWAVAWTMPAGVTLTGAWSSTITTSGSAWTITAPSWATSLAPGASTSFGFQANGSSTPPPSGIRCG</sequence>
<dbReference type="Gene3D" id="2.60.40.290">
    <property type="match status" value="1"/>
</dbReference>
<dbReference type="InterPro" id="IPR012291">
    <property type="entry name" value="CBM2_carb-bd_dom_sf"/>
</dbReference>
<dbReference type="InterPro" id="IPR036749">
    <property type="entry name" value="Expansin_CBD_sf"/>
</dbReference>